<dbReference type="SUPFAM" id="SSF49503">
    <property type="entry name" value="Cupredoxins"/>
    <property type="match status" value="1"/>
</dbReference>
<dbReference type="KEGG" id="pbk:Back11_62640"/>
<dbReference type="Proteomes" id="UP000275368">
    <property type="component" value="Chromosome"/>
</dbReference>
<name>A0A3G9JPD5_9BACL</name>
<accession>A0A3G9JPD5</accession>
<dbReference type="EMBL" id="AP019308">
    <property type="protein sequence ID" value="BBH24919.1"/>
    <property type="molecule type" value="Genomic_DNA"/>
</dbReference>
<protein>
    <submittedName>
        <fullName evidence="1">Uncharacterized protein</fullName>
    </submittedName>
</protein>
<proteinExistence type="predicted"/>
<dbReference type="Gene3D" id="2.60.40.420">
    <property type="entry name" value="Cupredoxins - blue copper proteins"/>
    <property type="match status" value="1"/>
</dbReference>
<dbReference type="Pfam" id="PF13473">
    <property type="entry name" value="Cupredoxin_1"/>
    <property type="match status" value="1"/>
</dbReference>
<evidence type="ECO:0000313" key="2">
    <source>
        <dbReference type="Proteomes" id="UP000275368"/>
    </source>
</evidence>
<organism evidence="1 2">
    <name type="scientific">Paenibacillus baekrokdamisoli</name>
    <dbReference type="NCBI Taxonomy" id="1712516"/>
    <lineage>
        <taxon>Bacteria</taxon>
        <taxon>Bacillati</taxon>
        <taxon>Bacillota</taxon>
        <taxon>Bacilli</taxon>
        <taxon>Bacillales</taxon>
        <taxon>Paenibacillaceae</taxon>
        <taxon>Paenibacillus</taxon>
    </lineage>
</organism>
<evidence type="ECO:0000313" key="1">
    <source>
        <dbReference type="EMBL" id="BBH24919.1"/>
    </source>
</evidence>
<dbReference type="InterPro" id="IPR008972">
    <property type="entry name" value="Cupredoxin"/>
</dbReference>
<dbReference type="AlphaFoldDB" id="A0A3G9JPD5"/>
<dbReference type="RefSeq" id="WP_125665440.1">
    <property type="nucleotide sequence ID" value="NZ_AP019308.1"/>
</dbReference>
<gene>
    <name evidence="1" type="ORF">Back11_62640</name>
</gene>
<dbReference type="OrthoDB" id="279535at2"/>
<keyword evidence="2" id="KW-1185">Reference proteome</keyword>
<sequence length="126" mass="13549">MKKSLVLMLMLAATVFLLAACGSTNNSSKKGGVEVTGEAATKEIVITATRYKFDQPVYKIKKGEVTKITLDSPDGIHGIIIPDLDQTIDADKPTVVKIDKAGEYEFKCSIMCGTGHSKMVAKLVVE</sequence>
<dbReference type="PROSITE" id="PS51257">
    <property type="entry name" value="PROKAR_LIPOPROTEIN"/>
    <property type="match status" value="1"/>
</dbReference>
<reference evidence="1 2" key="1">
    <citation type="submission" date="2018-11" db="EMBL/GenBank/DDBJ databases">
        <title>Complete genome sequence of Paenibacillus baekrokdamisoli strain KCTC 33723.</title>
        <authorList>
            <person name="Kang S.W."/>
            <person name="Lee K.C."/>
            <person name="Kim K.K."/>
            <person name="Kim J.S."/>
            <person name="Kim D.S."/>
            <person name="Ko S.H."/>
            <person name="Yang S.H."/>
            <person name="Lee J.S."/>
        </authorList>
    </citation>
    <scope>NUCLEOTIDE SEQUENCE [LARGE SCALE GENOMIC DNA]</scope>
    <source>
        <strain evidence="1 2">KCTC 33723</strain>
    </source>
</reference>
<dbReference type="InterPro" id="IPR028096">
    <property type="entry name" value="EfeO_Cupredoxin"/>
</dbReference>